<evidence type="ECO:0000256" key="7">
    <source>
        <dbReference type="ARBA" id="ARBA00022749"/>
    </source>
</evidence>
<feature type="domain" description="GMPS ATP-PPase" evidence="13">
    <location>
        <begin position="203"/>
        <end position="395"/>
    </location>
</feature>
<keyword evidence="8 11" id="KW-0658">Purine biosynthesis</keyword>
<keyword evidence="5 11" id="KW-0436">Ligase</keyword>
<dbReference type="PROSITE" id="PS51273">
    <property type="entry name" value="GATASE_TYPE_1"/>
    <property type="match status" value="1"/>
</dbReference>
<dbReference type="InterPro" id="IPR014729">
    <property type="entry name" value="Rossmann-like_a/b/a_fold"/>
</dbReference>
<dbReference type="Gene3D" id="3.40.50.880">
    <property type="match status" value="1"/>
</dbReference>
<dbReference type="NCBIfam" id="NF000848">
    <property type="entry name" value="PRK00074.1"/>
    <property type="match status" value="1"/>
</dbReference>
<dbReference type="Gene3D" id="3.40.50.620">
    <property type="entry name" value="HUPs"/>
    <property type="match status" value="1"/>
</dbReference>
<dbReference type="Proteomes" id="UP001297272">
    <property type="component" value="Unassembled WGS sequence"/>
</dbReference>
<keyword evidence="10 11" id="KW-0315">Glutamine amidotransferase</keyword>
<dbReference type="GO" id="GO:0003922">
    <property type="term" value="F:GMP synthase (glutamine-hydrolyzing) activity"/>
    <property type="evidence" value="ECO:0007669"/>
    <property type="project" value="UniProtKB-EC"/>
</dbReference>
<evidence type="ECO:0000313" key="14">
    <source>
        <dbReference type="EMBL" id="MBS9719662.1"/>
    </source>
</evidence>
<dbReference type="NCBIfam" id="TIGR00884">
    <property type="entry name" value="guaA_Cterm"/>
    <property type="match status" value="1"/>
</dbReference>
<feature type="active site" evidence="11">
    <location>
        <position position="178"/>
    </location>
</feature>
<dbReference type="CDD" id="cd01742">
    <property type="entry name" value="GATase1_GMP_Synthase"/>
    <property type="match status" value="1"/>
</dbReference>
<dbReference type="PRINTS" id="PR00097">
    <property type="entry name" value="ANTSNTHASEII"/>
</dbReference>
<dbReference type="InterPro" id="IPR017926">
    <property type="entry name" value="GATASE"/>
</dbReference>
<dbReference type="EC" id="6.3.5.2" evidence="3 11"/>
<keyword evidence="15" id="KW-1185">Reference proteome</keyword>
<feature type="binding site" evidence="12">
    <location>
        <begin position="230"/>
        <end position="236"/>
    </location>
    <ligand>
        <name>ATP</name>
        <dbReference type="ChEBI" id="CHEBI:30616"/>
    </ligand>
</feature>
<dbReference type="NCBIfam" id="TIGR00888">
    <property type="entry name" value="guaA_Nterm"/>
    <property type="match status" value="1"/>
</dbReference>
<dbReference type="HAMAP" id="MF_00344">
    <property type="entry name" value="GMP_synthase"/>
    <property type="match status" value="1"/>
</dbReference>
<dbReference type="SUPFAM" id="SSF54810">
    <property type="entry name" value="GMP synthetase C-terminal dimerisation domain"/>
    <property type="match status" value="1"/>
</dbReference>
<dbReference type="InterPro" id="IPR001674">
    <property type="entry name" value="GMP_synth_C"/>
</dbReference>
<evidence type="ECO:0000256" key="1">
    <source>
        <dbReference type="ARBA" id="ARBA00002332"/>
    </source>
</evidence>
<accession>A0ABS5RRS1</accession>
<dbReference type="InterPro" id="IPR029062">
    <property type="entry name" value="Class_I_gatase-like"/>
</dbReference>
<comment type="caution">
    <text evidence="14">The sequence shown here is derived from an EMBL/GenBank/DDBJ whole genome shotgun (WGS) entry which is preliminary data.</text>
</comment>
<protein>
    <recommendedName>
        <fullName evidence="4 11">GMP synthase [glutamine-hydrolyzing]</fullName>
        <ecNumber evidence="3 11">6.3.5.2</ecNumber>
    </recommendedName>
    <alternativeName>
        <fullName evidence="11">GMP synthetase</fullName>
    </alternativeName>
    <alternativeName>
        <fullName evidence="11">Glutamine amidotransferase</fullName>
    </alternativeName>
</protein>
<evidence type="ECO:0000256" key="8">
    <source>
        <dbReference type="ARBA" id="ARBA00022755"/>
    </source>
</evidence>
<evidence type="ECO:0000256" key="3">
    <source>
        <dbReference type="ARBA" id="ARBA00012746"/>
    </source>
</evidence>
<dbReference type="PANTHER" id="PTHR11922:SF2">
    <property type="entry name" value="GMP SYNTHASE [GLUTAMINE-HYDROLYZING]"/>
    <property type="match status" value="1"/>
</dbReference>
<evidence type="ECO:0000313" key="15">
    <source>
        <dbReference type="Proteomes" id="UP001297272"/>
    </source>
</evidence>
<dbReference type="SUPFAM" id="SSF52402">
    <property type="entry name" value="Adenine nucleotide alpha hydrolases-like"/>
    <property type="match status" value="1"/>
</dbReference>
<dbReference type="Pfam" id="PF00958">
    <property type="entry name" value="GMP_synt_C"/>
    <property type="match status" value="1"/>
</dbReference>
<dbReference type="PROSITE" id="PS51553">
    <property type="entry name" value="GMPS_ATP_PPASE"/>
    <property type="match status" value="1"/>
</dbReference>
<dbReference type="Pfam" id="PF00117">
    <property type="entry name" value="GATase"/>
    <property type="match status" value="1"/>
</dbReference>
<evidence type="ECO:0000256" key="12">
    <source>
        <dbReference type="PROSITE-ProRule" id="PRU00886"/>
    </source>
</evidence>
<evidence type="ECO:0000256" key="5">
    <source>
        <dbReference type="ARBA" id="ARBA00022598"/>
    </source>
</evidence>
<dbReference type="InterPro" id="IPR004739">
    <property type="entry name" value="GMP_synth_GATase"/>
</dbReference>
<proteinExistence type="inferred from homology"/>
<gene>
    <name evidence="11 14" type="primary">guaA</name>
    <name evidence="14" type="ORF">JYU29_03060</name>
</gene>
<sequence length="520" mass="56883">MSEELAPDTVLIIDFGSQVTQLIARRVREAGVYCEIVPFQSADEAFDRIAPKAVILSGGPASTTEIGSPRAPQKVFDAGIPVLGICYGEQTICAQLGGAVEAGHHREFGRAFLDIQDDCALFEGLWAKGTRHQVWMSHGDRVTALPDGFRVVATSTGAPYAAIADDKRRFYAVQFHPEVVHTPDGAKLLANFVHHIAGMKSDWTMRAYREHAVQAIRDQVGSGKVICALSGGVDSSVAALLIHEAVGEQLTCILVDHGLMRKNEAADVVAMFREHYNLHLILVDASDRFIGALEGESDPEKKRKTIGRLFIEVFEEEAAKLGGADFLAQGTLYPDVIESVSFTGGPSVTIKSHHNVGGLPERMNMKLVEPLRELFKDEVRVLGKELGLPDSFIGRHPFPGPGLAIRCPGGISREKLEILREADAIYLDEIRKAGLYDAIWQAFAVLLPVQTVGVMGDGRTYEFVCALRAVTSVDGMTADFYHYDMEFLGRAATRIINEVRGINRVVYDVTSKPPGTIEWE</sequence>
<feature type="active site" description="Nucleophile" evidence="11">
    <location>
        <position position="86"/>
    </location>
</feature>
<evidence type="ECO:0000256" key="6">
    <source>
        <dbReference type="ARBA" id="ARBA00022741"/>
    </source>
</evidence>
<evidence type="ECO:0000256" key="9">
    <source>
        <dbReference type="ARBA" id="ARBA00022840"/>
    </source>
</evidence>
<keyword evidence="6 11" id="KW-0547">Nucleotide-binding</keyword>
<evidence type="ECO:0000256" key="2">
    <source>
        <dbReference type="ARBA" id="ARBA00005153"/>
    </source>
</evidence>
<dbReference type="InterPro" id="IPR022310">
    <property type="entry name" value="NAD/GMP_synthase"/>
</dbReference>
<name>A0ABS5RRS1_9HYPH</name>
<comment type="catalytic activity">
    <reaction evidence="11">
        <text>XMP + L-glutamine + ATP + H2O = GMP + L-glutamate + AMP + diphosphate + 2 H(+)</text>
        <dbReference type="Rhea" id="RHEA:11680"/>
        <dbReference type="ChEBI" id="CHEBI:15377"/>
        <dbReference type="ChEBI" id="CHEBI:15378"/>
        <dbReference type="ChEBI" id="CHEBI:29985"/>
        <dbReference type="ChEBI" id="CHEBI:30616"/>
        <dbReference type="ChEBI" id="CHEBI:33019"/>
        <dbReference type="ChEBI" id="CHEBI:57464"/>
        <dbReference type="ChEBI" id="CHEBI:58115"/>
        <dbReference type="ChEBI" id="CHEBI:58359"/>
        <dbReference type="ChEBI" id="CHEBI:456215"/>
        <dbReference type="EC" id="6.3.5.2"/>
    </reaction>
</comment>
<evidence type="ECO:0000256" key="4">
    <source>
        <dbReference type="ARBA" id="ARBA00021562"/>
    </source>
</evidence>
<comment type="pathway">
    <text evidence="2 11">Purine metabolism; GMP biosynthesis; GMP from XMP (L-Gln route): step 1/1.</text>
</comment>
<evidence type="ECO:0000256" key="11">
    <source>
        <dbReference type="HAMAP-Rule" id="MF_00344"/>
    </source>
</evidence>
<reference evidence="14 15" key="1">
    <citation type="submission" date="2021-03" db="EMBL/GenBank/DDBJ databases">
        <title>Tianweitania aestuarii sp. nov., isolated from a tidal flat.</title>
        <authorList>
            <person name="Park S."/>
            <person name="Yoon J.-H."/>
        </authorList>
    </citation>
    <scope>NUCLEOTIDE SEQUENCE [LARGE SCALE GENOMIC DNA]</scope>
    <source>
        <strain evidence="14 15">BSSL-BM11</strain>
    </source>
</reference>
<dbReference type="Gene3D" id="3.30.300.10">
    <property type="match status" value="1"/>
</dbReference>
<keyword evidence="7 11" id="KW-0332">GMP biosynthesis</keyword>
<evidence type="ECO:0000256" key="10">
    <source>
        <dbReference type="ARBA" id="ARBA00022962"/>
    </source>
</evidence>
<feature type="active site" evidence="11">
    <location>
        <position position="176"/>
    </location>
</feature>
<evidence type="ECO:0000259" key="13">
    <source>
        <dbReference type="PROSITE" id="PS51553"/>
    </source>
</evidence>
<dbReference type="PRINTS" id="PR00096">
    <property type="entry name" value="GATASE"/>
</dbReference>
<dbReference type="SUPFAM" id="SSF52317">
    <property type="entry name" value="Class I glutamine amidotransferase-like"/>
    <property type="match status" value="1"/>
</dbReference>
<dbReference type="Pfam" id="PF02540">
    <property type="entry name" value="NAD_synthase"/>
    <property type="match status" value="1"/>
</dbReference>
<dbReference type="InterPro" id="IPR022955">
    <property type="entry name" value="GMP_synthase"/>
</dbReference>
<dbReference type="PANTHER" id="PTHR11922">
    <property type="entry name" value="GMP SYNTHASE-RELATED"/>
    <property type="match status" value="1"/>
</dbReference>
<keyword evidence="9 11" id="KW-0067">ATP-binding</keyword>
<dbReference type="CDD" id="cd01997">
    <property type="entry name" value="GMP_synthase_C"/>
    <property type="match status" value="1"/>
</dbReference>
<dbReference type="RefSeq" id="WP_213983277.1">
    <property type="nucleotide sequence ID" value="NZ_JAFMNX010000001.1"/>
</dbReference>
<comment type="subunit">
    <text evidence="11">Homodimer.</text>
</comment>
<organism evidence="14 15">
    <name type="scientific">Tianweitania aestuarii</name>
    <dbReference type="NCBI Taxonomy" id="2814886"/>
    <lineage>
        <taxon>Bacteria</taxon>
        <taxon>Pseudomonadati</taxon>
        <taxon>Pseudomonadota</taxon>
        <taxon>Alphaproteobacteria</taxon>
        <taxon>Hyphomicrobiales</taxon>
        <taxon>Phyllobacteriaceae</taxon>
        <taxon>Tianweitania</taxon>
    </lineage>
</organism>
<dbReference type="EMBL" id="JAFMNX010000001">
    <property type="protein sequence ID" value="MBS9719662.1"/>
    <property type="molecule type" value="Genomic_DNA"/>
</dbReference>
<comment type="function">
    <text evidence="1 11">Catalyzes the synthesis of GMP from XMP.</text>
</comment>
<dbReference type="InterPro" id="IPR025777">
    <property type="entry name" value="GMPS_ATP_PPase_dom"/>
</dbReference>